<evidence type="ECO:0000313" key="3">
    <source>
        <dbReference type="EMBL" id="MEU3554161.1"/>
    </source>
</evidence>
<proteinExistence type="predicted"/>
<accession>A0ABV2YEL5</accession>
<reference evidence="3 4" key="1">
    <citation type="submission" date="2024-06" db="EMBL/GenBank/DDBJ databases">
        <title>The Natural Products Discovery Center: Release of the First 8490 Sequenced Strains for Exploring Actinobacteria Biosynthetic Diversity.</title>
        <authorList>
            <person name="Kalkreuter E."/>
            <person name="Kautsar S.A."/>
            <person name="Yang D."/>
            <person name="Bader C.D."/>
            <person name="Teijaro C.N."/>
            <person name="Fluegel L."/>
            <person name="Davis C.M."/>
            <person name="Simpson J.R."/>
            <person name="Lauterbach L."/>
            <person name="Steele A.D."/>
            <person name="Gui C."/>
            <person name="Meng S."/>
            <person name="Li G."/>
            <person name="Viehrig K."/>
            <person name="Ye F."/>
            <person name="Su P."/>
            <person name="Kiefer A.F."/>
            <person name="Nichols A."/>
            <person name="Cepeda A.J."/>
            <person name="Yan W."/>
            <person name="Fan B."/>
            <person name="Jiang Y."/>
            <person name="Adhikari A."/>
            <person name="Zheng C.-J."/>
            <person name="Schuster L."/>
            <person name="Cowan T.M."/>
            <person name="Smanski M.J."/>
            <person name="Chevrette M.G."/>
            <person name="De Carvalho L.P.S."/>
            <person name="Shen B."/>
        </authorList>
    </citation>
    <scope>NUCLEOTIDE SEQUENCE [LARGE SCALE GENOMIC DNA]</scope>
    <source>
        <strain evidence="3 4">NPDC038104</strain>
    </source>
</reference>
<feature type="region of interest" description="Disordered" evidence="1">
    <location>
        <begin position="32"/>
        <end position="56"/>
    </location>
</feature>
<name>A0ABV2YEL5_9ACTN</name>
<dbReference type="RefSeq" id="WP_245967583.1">
    <property type="nucleotide sequence ID" value="NZ_BEVZ01000004.1"/>
</dbReference>
<evidence type="ECO:0000256" key="2">
    <source>
        <dbReference type="SAM" id="SignalP"/>
    </source>
</evidence>
<feature type="signal peptide" evidence="2">
    <location>
        <begin position="1"/>
        <end position="29"/>
    </location>
</feature>
<sequence length="191" mass="19830">MHRHPIFGRAALSATSVAAVLLLTLTACSDGGDDKAKTADPTRSSAKGNDKRTPSQAAEEVLAEVKGDGVTLKITSARRDGGGFVTVEGTVTNNSSDAKGMGEWRGNERELARNAGSMAGASLVDSAGKKKYLVLRDTEGQCLCTRFTGGIDAGQTTEWFAQFPAPPEETNDVNFQVGGLPPATLSLSGGE</sequence>
<comment type="caution">
    <text evidence="3">The sequence shown here is derived from an EMBL/GenBank/DDBJ whole genome shotgun (WGS) entry which is preliminary data.</text>
</comment>
<keyword evidence="2" id="KW-0732">Signal</keyword>
<dbReference type="PROSITE" id="PS51257">
    <property type="entry name" value="PROKAR_LIPOPROTEIN"/>
    <property type="match status" value="1"/>
</dbReference>
<evidence type="ECO:0000256" key="1">
    <source>
        <dbReference type="SAM" id="MobiDB-lite"/>
    </source>
</evidence>
<gene>
    <name evidence="3" type="ORF">AB0E65_08060</name>
</gene>
<organism evidence="3 4">
    <name type="scientific">Streptomyces fragilis</name>
    <dbReference type="NCBI Taxonomy" id="67301"/>
    <lineage>
        <taxon>Bacteria</taxon>
        <taxon>Bacillati</taxon>
        <taxon>Actinomycetota</taxon>
        <taxon>Actinomycetes</taxon>
        <taxon>Kitasatosporales</taxon>
        <taxon>Streptomycetaceae</taxon>
        <taxon>Streptomyces</taxon>
    </lineage>
</organism>
<feature type="chain" id="PRO_5045689570" description="Lipoprotein" evidence="2">
    <location>
        <begin position="30"/>
        <end position="191"/>
    </location>
</feature>
<protein>
    <recommendedName>
        <fullName evidence="5">Lipoprotein</fullName>
    </recommendedName>
</protein>
<dbReference type="EMBL" id="JBEZUR010000008">
    <property type="protein sequence ID" value="MEU3554161.1"/>
    <property type="molecule type" value="Genomic_DNA"/>
</dbReference>
<evidence type="ECO:0000313" key="4">
    <source>
        <dbReference type="Proteomes" id="UP001550850"/>
    </source>
</evidence>
<feature type="region of interest" description="Disordered" evidence="1">
    <location>
        <begin position="168"/>
        <end position="191"/>
    </location>
</feature>
<evidence type="ECO:0008006" key="5">
    <source>
        <dbReference type="Google" id="ProtNLM"/>
    </source>
</evidence>
<dbReference type="Proteomes" id="UP001550850">
    <property type="component" value="Unassembled WGS sequence"/>
</dbReference>
<keyword evidence="4" id="KW-1185">Reference proteome</keyword>